<dbReference type="FunFam" id="3.40.50.10470:FF:000006">
    <property type="entry name" value="Methylthioribose-1-phosphate isomerase"/>
    <property type="match status" value="1"/>
</dbReference>
<dbReference type="NCBIfam" id="TIGR00524">
    <property type="entry name" value="eIF-2B_rel"/>
    <property type="match status" value="1"/>
</dbReference>
<proteinExistence type="inferred from homology"/>
<dbReference type="SUPFAM" id="SSF100950">
    <property type="entry name" value="NagB/RpiA/CoA transferase-like"/>
    <property type="match status" value="1"/>
</dbReference>
<evidence type="ECO:0000313" key="2">
    <source>
        <dbReference type="EMBL" id="VAX19287.1"/>
    </source>
</evidence>
<protein>
    <submittedName>
        <fullName evidence="2">Methylthioribose-1-phosphate isomerase</fullName>
        <ecNumber evidence="2">5.3.1.23</ecNumber>
    </submittedName>
</protein>
<accession>A0A3B1CRG8</accession>
<evidence type="ECO:0000256" key="1">
    <source>
        <dbReference type="ARBA" id="ARBA00023235"/>
    </source>
</evidence>
<dbReference type="InterPro" id="IPR042529">
    <property type="entry name" value="IF_2B-like_C"/>
</dbReference>
<dbReference type="GO" id="GO:0046523">
    <property type="term" value="F:S-methyl-5-thioribose-1-phosphate isomerase activity"/>
    <property type="evidence" value="ECO:0007669"/>
    <property type="project" value="UniProtKB-EC"/>
</dbReference>
<dbReference type="PANTHER" id="PTHR43475:SF1">
    <property type="entry name" value="METHYLTHIORIBOSE-1-PHOSPHATE ISOMERASE"/>
    <property type="match status" value="1"/>
</dbReference>
<dbReference type="EMBL" id="UOGE01000043">
    <property type="protein sequence ID" value="VAX19287.1"/>
    <property type="molecule type" value="Genomic_DNA"/>
</dbReference>
<reference evidence="2" key="1">
    <citation type="submission" date="2018-06" db="EMBL/GenBank/DDBJ databases">
        <authorList>
            <person name="Zhirakovskaya E."/>
        </authorList>
    </citation>
    <scope>NUCLEOTIDE SEQUENCE</scope>
</reference>
<dbReference type="HAMAP" id="MF_01678">
    <property type="entry name" value="Salvage_MtnA"/>
    <property type="match status" value="1"/>
</dbReference>
<sequence>MFKTVEWVDGAVRLIDQRVIPAHEKYIDYKDHKELAQAITDMVVRGAPAIGVTAAMGAALGAKSIDTDDIPQFMAQFETVLKTLAAARPTAVNLFWAVDRMRNVAREMADSELPVEKIKERLEAEAVRVYNEDLETNKTMGENGARLISIGDTILTHCNAGALATAGNYGTALGVIKAAHLAGKKVKVYADETRPWLQGARLTTWELMKENIPVTLIADNMAGHCMKKGLINKVVVGADRIAANGDAANKIGTYSVAALAKRHNIPFFVAAPMSTIDFAASTGDQIPIEERDISEVTNIMGGERIAPEGVDVFNPAFDVTPNELISGIITEKGVATAPFTESLAKLRKK</sequence>
<dbReference type="GO" id="GO:0019509">
    <property type="term" value="P:L-methionine salvage from methylthioadenosine"/>
    <property type="evidence" value="ECO:0007669"/>
    <property type="project" value="TreeGrafter"/>
</dbReference>
<dbReference type="NCBIfam" id="NF004326">
    <property type="entry name" value="PRK05720.1"/>
    <property type="match status" value="1"/>
</dbReference>
<dbReference type="Gene3D" id="1.20.120.420">
    <property type="entry name" value="translation initiation factor eif-2b, domain 1"/>
    <property type="match status" value="1"/>
</dbReference>
<dbReference type="InterPro" id="IPR027363">
    <property type="entry name" value="M1Pi_N"/>
</dbReference>
<dbReference type="Pfam" id="PF01008">
    <property type="entry name" value="IF-2B"/>
    <property type="match status" value="1"/>
</dbReference>
<keyword evidence="1 2" id="KW-0413">Isomerase</keyword>
<dbReference type="NCBIfam" id="TIGR00512">
    <property type="entry name" value="salvage_mtnA"/>
    <property type="match status" value="1"/>
</dbReference>
<dbReference type="InterPro" id="IPR000649">
    <property type="entry name" value="IF-2B-related"/>
</dbReference>
<dbReference type="InterPro" id="IPR011559">
    <property type="entry name" value="Initiation_fac_2B_a/b/d"/>
</dbReference>
<dbReference type="Gene3D" id="3.40.50.10470">
    <property type="entry name" value="Translation initiation factor eif-2b, domain 2"/>
    <property type="match status" value="1"/>
</dbReference>
<dbReference type="PANTHER" id="PTHR43475">
    <property type="entry name" value="METHYLTHIORIBOSE-1-PHOSPHATE ISOMERASE"/>
    <property type="match status" value="1"/>
</dbReference>
<name>A0A3B1CRG8_9ZZZZ</name>
<organism evidence="2">
    <name type="scientific">hydrothermal vent metagenome</name>
    <dbReference type="NCBI Taxonomy" id="652676"/>
    <lineage>
        <taxon>unclassified sequences</taxon>
        <taxon>metagenomes</taxon>
        <taxon>ecological metagenomes</taxon>
    </lineage>
</organism>
<gene>
    <name evidence="2" type="ORF">MNBD_NITROSPINAE02-1870</name>
</gene>
<dbReference type="InterPro" id="IPR037171">
    <property type="entry name" value="NagB/RpiA_transferase-like"/>
</dbReference>
<dbReference type="FunFam" id="1.20.120.420:FF:000003">
    <property type="entry name" value="Methylthioribose-1-phosphate isomerase"/>
    <property type="match status" value="1"/>
</dbReference>
<dbReference type="AlphaFoldDB" id="A0A3B1CRG8"/>
<dbReference type="EC" id="5.3.1.23" evidence="2"/>
<dbReference type="InterPro" id="IPR005251">
    <property type="entry name" value="IF-M1Pi"/>
</dbReference>